<evidence type="ECO:0000313" key="4">
    <source>
        <dbReference type="Proteomes" id="UP001501371"/>
    </source>
</evidence>
<evidence type="ECO:0000256" key="2">
    <source>
        <dbReference type="SAM" id="Phobius"/>
    </source>
</evidence>
<dbReference type="Proteomes" id="UP001501371">
    <property type="component" value="Unassembled WGS sequence"/>
</dbReference>
<feature type="region of interest" description="Disordered" evidence="1">
    <location>
        <begin position="125"/>
        <end position="193"/>
    </location>
</feature>
<feature type="compositionally biased region" description="Gly residues" evidence="1">
    <location>
        <begin position="157"/>
        <end position="168"/>
    </location>
</feature>
<name>A0ABN1UV06_9ACTN</name>
<evidence type="ECO:0000256" key="1">
    <source>
        <dbReference type="SAM" id="MobiDB-lite"/>
    </source>
</evidence>
<feature type="transmembrane region" description="Helical" evidence="2">
    <location>
        <begin position="101"/>
        <end position="120"/>
    </location>
</feature>
<evidence type="ECO:0000313" key="3">
    <source>
        <dbReference type="EMBL" id="GAA1166751.1"/>
    </source>
</evidence>
<protein>
    <submittedName>
        <fullName evidence="3">Uncharacterized protein</fullName>
    </submittedName>
</protein>
<feature type="compositionally biased region" description="Acidic residues" evidence="1">
    <location>
        <begin position="169"/>
        <end position="180"/>
    </location>
</feature>
<accession>A0ABN1UV06</accession>
<dbReference type="RefSeq" id="WP_344274446.1">
    <property type="nucleotide sequence ID" value="NZ_BAAAKV010000018.1"/>
</dbReference>
<keyword evidence="2" id="KW-0472">Membrane</keyword>
<sequence>MNRPREISYRDELLADGSVHRTYEDGEGREEWRTRVPGTAGVRWRDNRGASGTDELLGNRIIKRSHADGTVTYGRDIGYGRTVWGQGESVMLNRTSYGARMGVLLGTLGLATLAVTAAHYPPVSLTPEEEEELRQQAAAQSSSGGGDYQYGDDDDGSGSGSDAGSGAGGDDDWDSGDSWDSDGGGDWGDDDFG</sequence>
<organism evidence="3 4">
    <name type="scientific">Streptomyces hebeiensis</name>
    <dbReference type="NCBI Taxonomy" id="229486"/>
    <lineage>
        <taxon>Bacteria</taxon>
        <taxon>Bacillati</taxon>
        <taxon>Actinomycetota</taxon>
        <taxon>Actinomycetes</taxon>
        <taxon>Kitasatosporales</taxon>
        <taxon>Streptomycetaceae</taxon>
        <taxon>Streptomyces</taxon>
    </lineage>
</organism>
<reference evidence="3 4" key="1">
    <citation type="journal article" date="2019" name="Int. J. Syst. Evol. Microbiol.">
        <title>The Global Catalogue of Microorganisms (GCM) 10K type strain sequencing project: providing services to taxonomists for standard genome sequencing and annotation.</title>
        <authorList>
            <consortium name="The Broad Institute Genomics Platform"/>
            <consortium name="The Broad Institute Genome Sequencing Center for Infectious Disease"/>
            <person name="Wu L."/>
            <person name="Ma J."/>
        </authorList>
    </citation>
    <scope>NUCLEOTIDE SEQUENCE [LARGE SCALE GENOMIC DNA]</scope>
    <source>
        <strain evidence="3 4">JCM 12696</strain>
    </source>
</reference>
<gene>
    <name evidence="3" type="ORF">GCM10009654_24590</name>
</gene>
<keyword evidence="4" id="KW-1185">Reference proteome</keyword>
<proteinExistence type="predicted"/>
<keyword evidence="2" id="KW-1133">Transmembrane helix</keyword>
<keyword evidence="2" id="KW-0812">Transmembrane</keyword>
<comment type="caution">
    <text evidence="3">The sequence shown here is derived from an EMBL/GenBank/DDBJ whole genome shotgun (WGS) entry which is preliminary data.</text>
</comment>
<dbReference type="EMBL" id="BAAAKV010000018">
    <property type="protein sequence ID" value="GAA1166751.1"/>
    <property type="molecule type" value="Genomic_DNA"/>
</dbReference>